<protein>
    <submittedName>
        <fullName evidence="1">Uncharacterized protein</fullName>
    </submittedName>
</protein>
<sequence>MPSAKLRLAKQIVDGVLNAQDLNFSSEFKSEGKGGEILRVDMNFGAGDNTTGSRTIIKVNESSQVLMLTVPLWRGRLGLVEQRHRKAMMRFITRCNFKMATGNLEMDMGDGELRLKHCFIFGDGLKSLKPALESTLEVHALERRRWFGSNRLWRVNSGEDPDVVFADEDKGASALGGAAGAGGGLAALMDGLTPEQKMALLAQLVQS</sequence>
<reference evidence="1" key="1">
    <citation type="submission" date="2021-01" db="EMBL/GenBank/DDBJ databases">
        <authorList>
            <person name="Corre E."/>
            <person name="Pelletier E."/>
            <person name="Niang G."/>
            <person name="Scheremetjew M."/>
            <person name="Finn R."/>
            <person name="Kale V."/>
            <person name="Holt S."/>
            <person name="Cochrane G."/>
            <person name="Meng A."/>
            <person name="Brown T."/>
            <person name="Cohen L."/>
        </authorList>
    </citation>
    <scope>NUCLEOTIDE SEQUENCE</scope>
    <source>
        <strain evidence="1">PLY182g</strain>
    </source>
</reference>
<proteinExistence type="predicted"/>
<evidence type="ECO:0000313" key="1">
    <source>
        <dbReference type="EMBL" id="CAD8599988.1"/>
    </source>
</evidence>
<gene>
    <name evidence="1" type="ORF">CPEL01642_LOCUS3318</name>
</gene>
<organism evidence="1">
    <name type="scientific">Coccolithus braarudii</name>
    <dbReference type="NCBI Taxonomy" id="221442"/>
    <lineage>
        <taxon>Eukaryota</taxon>
        <taxon>Haptista</taxon>
        <taxon>Haptophyta</taxon>
        <taxon>Prymnesiophyceae</taxon>
        <taxon>Coccolithales</taxon>
        <taxon>Coccolithaceae</taxon>
        <taxon>Coccolithus</taxon>
    </lineage>
</organism>
<dbReference type="EMBL" id="HBEY01006780">
    <property type="protein sequence ID" value="CAD8599988.1"/>
    <property type="molecule type" value="Transcribed_RNA"/>
</dbReference>
<accession>A0A7S0PY86</accession>
<dbReference type="AlphaFoldDB" id="A0A7S0PY86"/>
<name>A0A7S0PY86_9EUKA</name>